<evidence type="ECO:0000313" key="5">
    <source>
        <dbReference type="EMBL" id="KAJ3114844.1"/>
    </source>
</evidence>
<dbReference type="SUPFAM" id="SSF56214">
    <property type="entry name" value="4'-phosphopantetheinyl transferase"/>
    <property type="match status" value="1"/>
</dbReference>
<name>A0AAD5SXR7_9FUNG</name>
<evidence type="ECO:0000256" key="2">
    <source>
        <dbReference type="ARBA" id="ARBA00022679"/>
    </source>
</evidence>
<evidence type="ECO:0000313" key="6">
    <source>
        <dbReference type="Proteomes" id="UP001211907"/>
    </source>
</evidence>
<dbReference type="InterPro" id="IPR008278">
    <property type="entry name" value="4-PPantetheinyl_Trfase_dom"/>
</dbReference>
<dbReference type="Pfam" id="PF01648">
    <property type="entry name" value="ACPS"/>
    <property type="match status" value="1"/>
</dbReference>
<dbReference type="GO" id="GO:0019878">
    <property type="term" value="P:lysine biosynthetic process via aminoadipic acid"/>
    <property type="evidence" value="ECO:0007669"/>
    <property type="project" value="TreeGrafter"/>
</dbReference>
<dbReference type="GO" id="GO:0005829">
    <property type="term" value="C:cytosol"/>
    <property type="evidence" value="ECO:0007669"/>
    <property type="project" value="TreeGrafter"/>
</dbReference>
<feature type="domain" description="4'-phosphopantetheinyl transferase" evidence="4">
    <location>
        <begin position="130"/>
        <end position="207"/>
    </location>
</feature>
<dbReference type="InterPro" id="IPR037143">
    <property type="entry name" value="4-PPantetheinyl_Trfase_dom_sf"/>
</dbReference>
<keyword evidence="6" id="KW-1185">Reference proteome</keyword>
<keyword evidence="2" id="KW-0808">Transferase</keyword>
<accession>A0AAD5SXR7</accession>
<dbReference type="Gene3D" id="3.90.470.20">
    <property type="entry name" value="4'-phosphopantetheinyl transferase domain"/>
    <property type="match status" value="1"/>
</dbReference>
<evidence type="ECO:0000256" key="3">
    <source>
        <dbReference type="SAM" id="MobiDB-lite"/>
    </source>
</evidence>
<feature type="compositionally biased region" description="Basic residues" evidence="3">
    <location>
        <begin position="74"/>
        <end position="85"/>
    </location>
</feature>
<proteinExistence type="predicted"/>
<evidence type="ECO:0000256" key="1">
    <source>
        <dbReference type="ARBA" id="ARBA00013172"/>
    </source>
</evidence>
<comment type="caution">
    <text evidence="5">The sequence shown here is derived from an EMBL/GenBank/DDBJ whole genome shotgun (WGS) entry which is preliminary data.</text>
</comment>
<dbReference type="GO" id="GO:0000287">
    <property type="term" value="F:magnesium ion binding"/>
    <property type="evidence" value="ECO:0007669"/>
    <property type="project" value="InterPro"/>
</dbReference>
<protein>
    <recommendedName>
        <fullName evidence="1">holo-[acyl-carrier-protein] synthase</fullName>
        <ecNumber evidence="1">2.7.8.7</ecNumber>
    </recommendedName>
</protein>
<feature type="region of interest" description="Disordered" evidence="3">
    <location>
        <begin position="57"/>
        <end position="98"/>
    </location>
</feature>
<dbReference type="PANTHER" id="PTHR12215">
    <property type="entry name" value="PHOSPHOPANTETHEINE TRANSFERASE"/>
    <property type="match status" value="1"/>
</dbReference>
<dbReference type="InterPro" id="IPR050559">
    <property type="entry name" value="P-Pant_transferase_sf"/>
</dbReference>
<dbReference type="Proteomes" id="UP001211907">
    <property type="component" value="Unassembled WGS sequence"/>
</dbReference>
<sequence>MKETFVFPIGINAGDGSVLQLHRVDADGRADGAALGGVASGGPAADWAVPLCRGPQARGGGESAVAAAGCARGGGRRGDRRRGDRRRGDRPHGARPAANGDALGLGGFDFNVSHHGDYCVAAGCVAGGARIGVDVMKVEVGARDTPQTFVAAFRAQMTPAEWRAVNAAPAPPARLHAFLRLWCLKEAYTKALGLGLGVDFADIDVRPQWLLWRGADGRTDIRDQNIAIARRGVVQSGWFVHLAYIDPLHPYAIAINLPPDSTITPDDNFIKIEHVDALM</sequence>
<organism evidence="5 6">
    <name type="scientific">Physocladia obscura</name>
    <dbReference type="NCBI Taxonomy" id="109957"/>
    <lineage>
        <taxon>Eukaryota</taxon>
        <taxon>Fungi</taxon>
        <taxon>Fungi incertae sedis</taxon>
        <taxon>Chytridiomycota</taxon>
        <taxon>Chytridiomycota incertae sedis</taxon>
        <taxon>Chytridiomycetes</taxon>
        <taxon>Chytridiales</taxon>
        <taxon>Chytriomycetaceae</taxon>
        <taxon>Physocladia</taxon>
    </lineage>
</organism>
<dbReference type="AlphaFoldDB" id="A0AAD5SXR7"/>
<dbReference type="EMBL" id="JADGJH010001336">
    <property type="protein sequence ID" value="KAJ3114844.1"/>
    <property type="molecule type" value="Genomic_DNA"/>
</dbReference>
<evidence type="ECO:0000259" key="4">
    <source>
        <dbReference type="Pfam" id="PF01648"/>
    </source>
</evidence>
<dbReference type="EC" id="2.7.8.7" evidence="1"/>
<gene>
    <name evidence="5" type="ORF">HK100_001537</name>
</gene>
<dbReference type="PANTHER" id="PTHR12215:SF10">
    <property type="entry name" value="L-AMINOADIPATE-SEMIALDEHYDE DEHYDROGENASE-PHOSPHOPANTETHEINYL TRANSFERASE"/>
    <property type="match status" value="1"/>
</dbReference>
<reference evidence="5" key="1">
    <citation type="submission" date="2020-05" db="EMBL/GenBank/DDBJ databases">
        <title>Phylogenomic resolution of chytrid fungi.</title>
        <authorList>
            <person name="Stajich J.E."/>
            <person name="Amses K."/>
            <person name="Simmons R."/>
            <person name="Seto K."/>
            <person name="Myers J."/>
            <person name="Bonds A."/>
            <person name="Quandt C.A."/>
            <person name="Barry K."/>
            <person name="Liu P."/>
            <person name="Grigoriev I."/>
            <person name="Longcore J.E."/>
            <person name="James T.Y."/>
        </authorList>
    </citation>
    <scope>NUCLEOTIDE SEQUENCE</scope>
    <source>
        <strain evidence="5">JEL0513</strain>
    </source>
</reference>
<dbReference type="GO" id="GO:0008897">
    <property type="term" value="F:holo-[acyl-carrier-protein] synthase activity"/>
    <property type="evidence" value="ECO:0007669"/>
    <property type="project" value="UniProtKB-EC"/>
</dbReference>